<dbReference type="Gene3D" id="3.40.640.10">
    <property type="entry name" value="Type I PLP-dependent aspartate aminotransferase-like (Major domain)"/>
    <property type="match status" value="1"/>
</dbReference>
<dbReference type="AlphaFoldDB" id="A0AA97I305"/>
<proteinExistence type="predicted"/>
<organism evidence="1 2">
    <name type="scientific">Alterisphingorhabdus coralli</name>
    <dbReference type="NCBI Taxonomy" id="3071408"/>
    <lineage>
        <taxon>Bacteria</taxon>
        <taxon>Pseudomonadati</taxon>
        <taxon>Pseudomonadota</taxon>
        <taxon>Alphaproteobacteria</taxon>
        <taxon>Sphingomonadales</taxon>
        <taxon>Sphingomonadaceae</taxon>
        <taxon>Alterisphingorhabdus (ex Yan et al. 2024)</taxon>
    </lineage>
</organism>
<dbReference type="InterPro" id="IPR015424">
    <property type="entry name" value="PyrdxlP-dep_Trfase"/>
</dbReference>
<evidence type="ECO:0000313" key="1">
    <source>
        <dbReference type="EMBL" id="WOE76265.1"/>
    </source>
</evidence>
<keyword evidence="2" id="KW-1185">Reference proteome</keyword>
<dbReference type="EMBL" id="CP136594">
    <property type="protein sequence ID" value="WOE76265.1"/>
    <property type="molecule type" value="Genomic_DNA"/>
</dbReference>
<name>A0AA97I305_9SPHN</name>
<dbReference type="RefSeq" id="WP_317083852.1">
    <property type="nucleotide sequence ID" value="NZ_CP136594.1"/>
</dbReference>
<reference evidence="1 2" key="1">
    <citation type="submission" date="2023-10" db="EMBL/GenBank/DDBJ databases">
        <title>Complete genome sequence of a Sphingomonadaceae bacterium.</title>
        <authorList>
            <person name="Yan C."/>
        </authorList>
    </citation>
    <scope>NUCLEOTIDE SEQUENCE [LARGE SCALE GENOMIC DNA]</scope>
    <source>
        <strain evidence="1 2">SCSIO 66989</strain>
    </source>
</reference>
<evidence type="ECO:0000313" key="2">
    <source>
        <dbReference type="Proteomes" id="UP001302429"/>
    </source>
</evidence>
<dbReference type="InterPro" id="IPR015421">
    <property type="entry name" value="PyrdxlP-dep_Trfase_major"/>
</dbReference>
<protein>
    <submittedName>
        <fullName evidence="1">Uncharacterized protein</fullName>
    </submittedName>
</protein>
<dbReference type="Proteomes" id="UP001302429">
    <property type="component" value="Chromosome"/>
</dbReference>
<gene>
    <name evidence="1" type="ORF">RB602_06005</name>
</gene>
<sequence>MEPLAYLLTQGGDERITLDPETGTNRYYATPYPRDTVAYASSTANDISNDAWAHLQANWPDLTVDSALDGAGYAEALDAIRSRLLQAYDLDADSQVIFAASGTDLEYIALLAAAGDAGQPVHNILLGADEVGSGCIYSAQGQYFAAQTSLGIASVKGEPVEGLPPVTLSEIPVRDSFGMAHDSITITSTMRDMITLALQRGQKPLLHVVHGSKTGLILPDLNEVDALRAEYGDRIAFVVDACQARITSSALRAYLERDMLVLLTGSKFMGGPPFNGFAIVPGGLMRKAAALPLGYQCIFRRAEWPAQWPGRDALPDSGNLGLILRLSASIFELERFQQIAMEDITRIVRVFQKATAALVEQIGGCSVLPYAPDHQLDAITHPIEMQTLVTFDLNRDHKGERMCFATAAAIHKQLMDHGVRLGQPVRCRSIASGDYAGTLRIGLSMPQMVHLAKLDDAALAETLAGDMESIAKAYHQVTREPMAAV</sequence>
<dbReference type="KEGG" id="acoa:RB602_06005"/>
<dbReference type="SUPFAM" id="SSF53383">
    <property type="entry name" value="PLP-dependent transferases"/>
    <property type="match status" value="1"/>
</dbReference>
<accession>A0AA97I305</accession>